<dbReference type="InterPro" id="IPR029055">
    <property type="entry name" value="Ntn_hydrolases_N"/>
</dbReference>
<protein>
    <recommendedName>
        <fullName evidence="4">Asparagine synthetase domain-containing protein 1</fullName>
    </recommendedName>
</protein>
<evidence type="ECO:0000256" key="3">
    <source>
        <dbReference type="ARBA" id="ARBA00022962"/>
    </source>
</evidence>
<dbReference type="CDD" id="cd01991">
    <property type="entry name" value="Asn_synthase_B_C"/>
    <property type="match status" value="1"/>
</dbReference>
<keyword evidence="3" id="KW-0315">Glutamine amidotransferase</keyword>
<dbReference type="Proteomes" id="UP000198323">
    <property type="component" value="Unassembled WGS sequence"/>
</dbReference>
<name>A0A226MZZ2_CALSU</name>
<dbReference type="SUPFAM" id="SSF52402">
    <property type="entry name" value="Adenine nucleotide alpha hydrolases-like"/>
    <property type="match status" value="1"/>
</dbReference>
<gene>
    <name evidence="6" type="ORF">ASZ78_009395</name>
</gene>
<dbReference type="GO" id="GO:0006529">
    <property type="term" value="P:asparagine biosynthetic process"/>
    <property type="evidence" value="ECO:0007669"/>
    <property type="project" value="UniProtKB-KW"/>
</dbReference>
<dbReference type="CDD" id="cd03766">
    <property type="entry name" value="Gn_AT_II_novel"/>
    <property type="match status" value="1"/>
</dbReference>
<dbReference type="InterPro" id="IPR014729">
    <property type="entry name" value="Rossmann-like_a/b/a_fold"/>
</dbReference>
<dbReference type="EMBL" id="MCFN01000305">
    <property type="protein sequence ID" value="OXB60903.1"/>
    <property type="molecule type" value="Genomic_DNA"/>
</dbReference>
<organism evidence="6 7">
    <name type="scientific">Callipepla squamata</name>
    <name type="common">Scaled quail</name>
    <dbReference type="NCBI Taxonomy" id="9009"/>
    <lineage>
        <taxon>Eukaryota</taxon>
        <taxon>Metazoa</taxon>
        <taxon>Chordata</taxon>
        <taxon>Craniata</taxon>
        <taxon>Vertebrata</taxon>
        <taxon>Euteleostomi</taxon>
        <taxon>Archelosauria</taxon>
        <taxon>Archosauria</taxon>
        <taxon>Dinosauria</taxon>
        <taxon>Saurischia</taxon>
        <taxon>Theropoda</taxon>
        <taxon>Coelurosauria</taxon>
        <taxon>Aves</taxon>
        <taxon>Neognathae</taxon>
        <taxon>Galloanserae</taxon>
        <taxon>Galliformes</taxon>
        <taxon>Odontophoridae</taxon>
        <taxon>Callipepla</taxon>
    </lineage>
</organism>
<dbReference type="PANTHER" id="PTHR45937:SF1">
    <property type="entry name" value="ASPARAGINE SYNTHETASE DOMAIN-CONTAINING PROTEIN 1"/>
    <property type="match status" value="1"/>
</dbReference>
<evidence type="ECO:0000256" key="1">
    <source>
        <dbReference type="ARBA" id="ARBA00022605"/>
    </source>
</evidence>
<evidence type="ECO:0000256" key="4">
    <source>
        <dbReference type="ARBA" id="ARBA00040716"/>
    </source>
</evidence>
<dbReference type="PROSITE" id="PS51278">
    <property type="entry name" value="GATASE_TYPE_2"/>
    <property type="match status" value="1"/>
</dbReference>
<dbReference type="Pfam" id="PF00733">
    <property type="entry name" value="Asn_synthase"/>
    <property type="match status" value="1"/>
</dbReference>
<dbReference type="InterPro" id="IPR001962">
    <property type="entry name" value="Asn_synthase"/>
</dbReference>
<evidence type="ECO:0000256" key="2">
    <source>
        <dbReference type="ARBA" id="ARBA00022888"/>
    </source>
</evidence>
<evidence type="ECO:0000313" key="7">
    <source>
        <dbReference type="Proteomes" id="UP000198323"/>
    </source>
</evidence>
<dbReference type="SUPFAM" id="SSF56235">
    <property type="entry name" value="N-terminal nucleophile aminohydrolases (Ntn hydrolases)"/>
    <property type="match status" value="1"/>
</dbReference>
<proteinExistence type="predicted"/>
<dbReference type="InterPro" id="IPR051857">
    <property type="entry name" value="Asn_synthetase_domain"/>
</dbReference>
<dbReference type="OrthoDB" id="10252281at2759"/>
<dbReference type="Pfam" id="PF21975">
    <property type="entry name" value="ASNSD1-SEP"/>
    <property type="match status" value="1"/>
</dbReference>
<evidence type="ECO:0000313" key="6">
    <source>
        <dbReference type="EMBL" id="OXB60903.1"/>
    </source>
</evidence>
<reference evidence="6 7" key="1">
    <citation type="submission" date="2016-07" db="EMBL/GenBank/DDBJ databases">
        <title>Disparate Historic Effective Population Sizes Predicted by Modern Levels of Genome Diversity for the Scaled Quail (Callipepla squamata) and the Northern Bobwhite (Colinus virginianus): Inferences from First and Second Generation Draft Genome Assemblies for Sympatric New World Quail.</title>
        <authorList>
            <person name="Oldeschulte D.L."/>
            <person name="Halley Y.A."/>
            <person name="Bhattarai E.K."/>
            <person name="Brashear W.A."/>
            <person name="Hill J."/>
            <person name="Metz R.P."/>
            <person name="Johnson C.D."/>
            <person name="Rollins D."/>
            <person name="Peterson M.J."/>
            <person name="Bickhart D.M."/>
            <person name="Decker J.E."/>
            <person name="Seabury C.M."/>
        </authorList>
    </citation>
    <scope>NUCLEOTIDE SEQUENCE [LARGE SCALE GENOMIC DNA]</scope>
    <source>
        <strain evidence="6 7">Texas</strain>
        <tissue evidence="6">Leg muscle</tissue>
    </source>
</reference>
<accession>A0A226MZZ2</accession>
<dbReference type="CDD" id="cd23166">
    <property type="entry name" value="ASDURF"/>
    <property type="match status" value="1"/>
</dbReference>
<keyword evidence="2" id="KW-0061">Asparagine biosynthesis</keyword>
<dbReference type="Gene3D" id="3.60.20.10">
    <property type="entry name" value="Glutamine Phosphoribosylpyrophosphate, subunit 1, domain 1"/>
    <property type="match status" value="1"/>
</dbReference>
<comment type="caution">
    <text evidence="6">The sequence shown here is derived from an EMBL/GenBank/DDBJ whole genome shotgun (WGS) entry which is preliminary data.</text>
</comment>
<keyword evidence="7" id="KW-1185">Reference proteome</keyword>
<dbReference type="GO" id="GO:0004066">
    <property type="term" value="F:asparagine synthase (glutamine-hydrolyzing) activity"/>
    <property type="evidence" value="ECO:0007669"/>
    <property type="project" value="InterPro"/>
</dbReference>
<feature type="domain" description="Glutamine amidotransferase type-2" evidence="5">
    <location>
        <begin position="69"/>
        <end position="254"/>
    </location>
</feature>
<dbReference type="STRING" id="9009.A0A226MZZ2"/>
<dbReference type="InterPro" id="IPR017932">
    <property type="entry name" value="GATase_2_dom"/>
</dbReference>
<dbReference type="Gene3D" id="3.40.50.620">
    <property type="entry name" value="HUPs"/>
    <property type="match status" value="1"/>
</dbReference>
<sequence>MSRREEEEESADVRRKEELARKIKEQKVVVDELSNLKKNRKVYRQQPNSNIFFLADRTETLSQCKMTMCGICCVVAFSGQRAIGDYFSEDVHFRLRRRGPDSSQQLIKTVSEPSYECLFSGHVLHLRGLMTPQPLEDVSHNIFLWNGEIFNGVHVGDSENDTEIMFRRLALCSSAADILSLFSSLRGPWSFIYYQASGHSLWFGRDYFGRRSLLWQFGNVSDVSFCLTSVSANLESCNQCQEVPASGIFKIDLKDCATTKSLSLTLFPWKYSCTEKTEEMFTDVVDQISKDLPNHVTLVMNESKLCLRAPVIPLNRTIPEASAERASTDSSNTYPVVSIETLEGYLAEEHRRKLVHQFIDVLDEAVKRRVLLLLRDEDQGTRGVEGVSPRQAHVAVLFSGGIDSMVIAALADRHVPLEEPIDLLNVAFMTKRPTKQTGATKNCINQEVQLDLHCSQENRGDLSVNMGDDLSCFDVPDRITGRAGLKELEALNPSRTWNFVEINVTLKELKELRRQCISHLIYPLDTVLDDSIGCAIWFASRGEGYISKQGKMKPYKSPAKVVLTGIGADEQLAGYSRHRVCFRKHGPEGLNKELEMELGRISSRNLGRDDRIIGDHGKEARFPFIDEDVVSFLNSLPISEKADLTLPRGIGEKLILRLGAKELGLKAASILPKRAVQFGSRIAKLESNDEKGYDTCSRLKLF</sequence>
<keyword evidence="1" id="KW-0028">Amino-acid biosynthesis</keyword>
<dbReference type="PANTHER" id="PTHR45937">
    <property type="entry name" value="ASPARAGINE SYNTHETASE DOMAIN-CONTAINING PROTEIN 1"/>
    <property type="match status" value="1"/>
</dbReference>
<evidence type="ECO:0000259" key="5">
    <source>
        <dbReference type="PROSITE" id="PS51278"/>
    </source>
</evidence>
<dbReference type="InterPro" id="IPR054148">
    <property type="entry name" value="ASNSD1-SEP"/>
</dbReference>
<dbReference type="AlphaFoldDB" id="A0A226MZZ2"/>